<dbReference type="InterPro" id="IPR035810">
    <property type="entry name" value="PEBP_euk"/>
</dbReference>
<evidence type="ECO:0008006" key="3">
    <source>
        <dbReference type="Google" id="ProtNLM"/>
    </source>
</evidence>
<dbReference type="PANTHER" id="PTHR11362:SF78">
    <property type="entry name" value="PROTEASE INHIBITOR"/>
    <property type="match status" value="1"/>
</dbReference>
<reference evidence="1" key="1">
    <citation type="submission" date="2022-10" db="EMBL/GenBank/DDBJ databases">
        <title>Tapping the CABI collections for fungal endophytes: first genome assemblies for Collariella, Neodidymelliopsis, Ascochyta clinopodiicola, Didymella pomorum, Didymosphaeria variabile, Neocosmospora piperis and Neocucurbitaria cava.</title>
        <authorList>
            <person name="Hill R."/>
        </authorList>
    </citation>
    <scope>NUCLEOTIDE SEQUENCE</scope>
    <source>
        <strain evidence="1">IMI 355082</strain>
    </source>
</reference>
<name>A0A9W8YI03_9PEZI</name>
<dbReference type="SUPFAM" id="SSF49777">
    <property type="entry name" value="PEBP-like"/>
    <property type="match status" value="1"/>
</dbReference>
<proteinExistence type="predicted"/>
<dbReference type="InterPro" id="IPR036610">
    <property type="entry name" value="PEBP-like_sf"/>
</dbReference>
<dbReference type="Proteomes" id="UP001140453">
    <property type="component" value="Unassembled WGS sequence"/>
</dbReference>
<dbReference type="Gene3D" id="3.90.280.10">
    <property type="entry name" value="PEBP-like"/>
    <property type="match status" value="1"/>
</dbReference>
<dbReference type="PANTHER" id="PTHR11362">
    <property type="entry name" value="PHOSPHATIDYLETHANOLAMINE-BINDING PROTEIN"/>
    <property type="match status" value="1"/>
</dbReference>
<dbReference type="GO" id="GO:0030162">
    <property type="term" value="P:regulation of proteolysis"/>
    <property type="evidence" value="ECO:0007669"/>
    <property type="project" value="TreeGrafter"/>
</dbReference>
<dbReference type="Pfam" id="PF01161">
    <property type="entry name" value="PBP"/>
    <property type="match status" value="1"/>
</dbReference>
<organism evidence="1 2">
    <name type="scientific">Gnomoniopsis smithogilvyi</name>
    <dbReference type="NCBI Taxonomy" id="1191159"/>
    <lineage>
        <taxon>Eukaryota</taxon>
        <taxon>Fungi</taxon>
        <taxon>Dikarya</taxon>
        <taxon>Ascomycota</taxon>
        <taxon>Pezizomycotina</taxon>
        <taxon>Sordariomycetes</taxon>
        <taxon>Sordariomycetidae</taxon>
        <taxon>Diaporthales</taxon>
        <taxon>Gnomoniaceae</taxon>
        <taxon>Gnomoniopsis</taxon>
    </lineage>
</organism>
<dbReference type="EMBL" id="JAPEVB010000007">
    <property type="protein sequence ID" value="KAJ4385487.1"/>
    <property type="molecule type" value="Genomic_DNA"/>
</dbReference>
<protein>
    <recommendedName>
        <fullName evidence="3">Phosphatidylethanolamine-binding protein</fullName>
    </recommendedName>
</protein>
<evidence type="ECO:0000313" key="2">
    <source>
        <dbReference type="Proteomes" id="UP001140453"/>
    </source>
</evidence>
<dbReference type="GO" id="GO:0046578">
    <property type="term" value="P:regulation of Ras protein signal transduction"/>
    <property type="evidence" value="ECO:0007669"/>
    <property type="project" value="TreeGrafter"/>
</dbReference>
<dbReference type="AlphaFoldDB" id="A0A9W8YI03"/>
<gene>
    <name evidence="1" type="ORF">N0V93_009915</name>
</gene>
<evidence type="ECO:0000313" key="1">
    <source>
        <dbReference type="EMBL" id="KAJ4385487.1"/>
    </source>
</evidence>
<dbReference type="GO" id="GO:0030414">
    <property type="term" value="F:peptidase inhibitor activity"/>
    <property type="evidence" value="ECO:0007669"/>
    <property type="project" value="TreeGrafter"/>
</dbReference>
<dbReference type="OrthoDB" id="2506647at2759"/>
<dbReference type="InterPro" id="IPR008914">
    <property type="entry name" value="PEBP"/>
</dbReference>
<dbReference type="GO" id="GO:0005543">
    <property type="term" value="F:phospholipid binding"/>
    <property type="evidence" value="ECO:0007669"/>
    <property type="project" value="TreeGrafter"/>
</dbReference>
<accession>A0A9W8YI03</accession>
<keyword evidence="2" id="KW-1185">Reference proteome</keyword>
<sequence length="176" mass="18821">MPSNKSLDAAFELIKKDPSKLLGLTFGKHSVAEPGQFVSKAETQASPQLTHSSTSPTKTYLAISLDPDAPFAVFPVLGPVLHWIQPGLKSSTSGGSLEATEPFIANWVAASPPPGSAPHRYIFILYEQPEGLETKKFAPKEGQEMGMGPRVRTSLDGWVTKLGLGEPVAVNYCTSN</sequence>
<dbReference type="CDD" id="cd00866">
    <property type="entry name" value="PEBP_euk"/>
    <property type="match status" value="1"/>
</dbReference>
<comment type="caution">
    <text evidence="1">The sequence shown here is derived from an EMBL/GenBank/DDBJ whole genome shotgun (WGS) entry which is preliminary data.</text>
</comment>